<evidence type="ECO:0000313" key="1">
    <source>
        <dbReference type="EMBL" id="GGR68274.1"/>
    </source>
</evidence>
<dbReference type="RefSeq" id="WP_189066079.1">
    <property type="nucleotide sequence ID" value="NZ_BMQM01000027.1"/>
</dbReference>
<proteinExistence type="predicted"/>
<dbReference type="Proteomes" id="UP000634308">
    <property type="component" value="Unassembled WGS sequence"/>
</dbReference>
<sequence>MKQLTLQDSSGNTITAWDFGEVPTGEQSAALTITLRNTGDEPLTGITASISQGSSADGELRVTLAGIALTAVPASLPDLAPGAGHAGTATFIGPSVPVDSGTLRWTAS</sequence>
<comment type="caution">
    <text evidence="1">The sequence shown here is derived from an EMBL/GenBank/DDBJ whole genome shotgun (WGS) entry which is preliminary data.</text>
</comment>
<evidence type="ECO:0000313" key="2">
    <source>
        <dbReference type="Proteomes" id="UP000634308"/>
    </source>
</evidence>
<organism evidence="1 2">
    <name type="scientific">Deinococcus seoulensis</name>
    <dbReference type="NCBI Taxonomy" id="1837379"/>
    <lineage>
        <taxon>Bacteria</taxon>
        <taxon>Thermotogati</taxon>
        <taxon>Deinococcota</taxon>
        <taxon>Deinococci</taxon>
        <taxon>Deinococcales</taxon>
        <taxon>Deinococcaceae</taxon>
        <taxon>Deinococcus</taxon>
    </lineage>
</organism>
<dbReference type="EMBL" id="BMQM01000027">
    <property type="protein sequence ID" value="GGR68274.1"/>
    <property type="molecule type" value="Genomic_DNA"/>
</dbReference>
<gene>
    <name evidence="1" type="ORF">GCM10008959_32950</name>
</gene>
<keyword evidence="2" id="KW-1185">Reference proteome</keyword>
<accession>A0ABQ2RW76</accession>
<dbReference type="Gene3D" id="2.60.40.10">
    <property type="entry name" value="Immunoglobulins"/>
    <property type="match status" value="1"/>
</dbReference>
<protein>
    <submittedName>
        <fullName evidence="1">Uncharacterized protein</fullName>
    </submittedName>
</protein>
<name>A0ABQ2RW76_9DEIO</name>
<dbReference type="InterPro" id="IPR013783">
    <property type="entry name" value="Ig-like_fold"/>
</dbReference>
<reference evidence="2" key="1">
    <citation type="journal article" date="2019" name="Int. J. Syst. Evol. Microbiol.">
        <title>The Global Catalogue of Microorganisms (GCM) 10K type strain sequencing project: providing services to taxonomists for standard genome sequencing and annotation.</title>
        <authorList>
            <consortium name="The Broad Institute Genomics Platform"/>
            <consortium name="The Broad Institute Genome Sequencing Center for Infectious Disease"/>
            <person name="Wu L."/>
            <person name="Ma J."/>
        </authorList>
    </citation>
    <scope>NUCLEOTIDE SEQUENCE [LARGE SCALE GENOMIC DNA]</scope>
    <source>
        <strain evidence="2">JCM 31404</strain>
    </source>
</reference>